<evidence type="ECO:0000313" key="5">
    <source>
        <dbReference type="EMBL" id="ALS22777.1"/>
    </source>
</evidence>
<dbReference type="GO" id="GO:0009229">
    <property type="term" value="P:thiamine diphosphate biosynthetic process"/>
    <property type="evidence" value="ECO:0007669"/>
    <property type="project" value="InterPro"/>
</dbReference>
<reference evidence="5 6" key="2">
    <citation type="journal article" date="2016" name="Genome Announc.">
        <title>Complete Genome Sequences of Two Interactive Moderate Thermophiles, Paenibacillus napthalenovorans 32O-Y and Paenibacillus sp. 32O-W.</title>
        <authorList>
            <person name="Butler R.R.III."/>
            <person name="Wang J."/>
            <person name="Stark B.C."/>
            <person name="Pombert J.F."/>
        </authorList>
    </citation>
    <scope>NUCLEOTIDE SEQUENCE [LARGE SCALE GENOMIC DNA]</scope>
    <source>
        <strain evidence="5 6">32O-Y</strain>
    </source>
</reference>
<keyword evidence="6" id="KW-1185">Reference proteome</keyword>
<reference evidence="6" key="1">
    <citation type="submission" date="2015-12" db="EMBL/GenBank/DDBJ databases">
        <title>Complete genome sequences of two moderately thermophilic Paenibacillus species.</title>
        <authorList>
            <person name="Butler R.III."/>
            <person name="Wang J."/>
            <person name="Stark B.C."/>
            <person name="Pombert J.-F."/>
        </authorList>
    </citation>
    <scope>NUCLEOTIDE SEQUENCE [LARGE SCALE GENOMIC DNA]</scope>
    <source>
        <strain evidence="6">32O-Y</strain>
    </source>
</reference>
<dbReference type="SUPFAM" id="SSF63999">
    <property type="entry name" value="Thiamin pyrophosphokinase, catalytic domain"/>
    <property type="match status" value="1"/>
</dbReference>
<dbReference type="GO" id="GO:0016301">
    <property type="term" value="F:kinase activity"/>
    <property type="evidence" value="ECO:0007669"/>
    <property type="project" value="UniProtKB-KW"/>
</dbReference>
<sequence>MLRRQVLVTCEESADYGEAYPSIYFVGKRVIVIMKWNGTPERWPMKGKVEADRSTKQLLQRIRPGSIAVIAHDDLDELAVRGLIAAKVKAVINTGKTTTGTFASRAGLLLLDAGLPLLETAPEFFELLSGTPELVITENGIDLGHAFLPCKRFTRQMWLEAYRAARKAEPVRLREFIDNTLRYANQEKDWLIDPLTCLSLRTKLKGKHALIVVRGNGYKEDLAALHAYIQREDPVLIGVDGGADALLELGYAPRLIIGDMDSVTDRALCSGAELIVHSYIDGTAPGLERLHRLHLSGVLLPSGGTSEDAALLLAYDGGCEQIVAVGLHSHMQDFLEKGRKGMGSTWLVRMKVGSKLIDARGISRLYPNGETMKPLRIGRAWQSFVRSWF</sequence>
<accession>A0A0U2U8T8</accession>
<evidence type="ECO:0000256" key="4">
    <source>
        <dbReference type="ARBA" id="ARBA00022840"/>
    </source>
</evidence>
<evidence type="ECO:0000256" key="2">
    <source>
        <dbReference type="ARBA" id="ARBA00022741"/>
    </source>
</evidence>
<gene>
    <name evidence="5" type="ORF">IJ22_24040</name>
</gene>
<dbReference type="GO" id="GO:0004788">
    <property type="term" value="F:thiamine diphosphokinase activity"/>
    <property type="evidence" value="ECO:0007669"/>
    <property type="project" value="InterPro"/>
</dbReference>
<proteinExistence type="predicted"/>
<keyword evidence="2" id="KW-0547">Nucleotide-binding</keyword>
<dbReference type="AlphaFoldDB" id="A0A0U2U8T8"/>
<dbReference type="NCBIfam" id="NF040608">
    <property type="entry name" value="division_SteA"/>
    <property type="match status" value="1"/>
</dbReference>
<dbReference type="STRING" id="162209.IJ22_24040"/>
<evidence type="ECO:0000313" key="6">
    <source>
        <dbReference type="Proteomes" id="UP000061660"/>
    </source>
</evidence>
<dbReference type="PATRIC" id="fig|162209.4.peg.2556"/>
<dbReference type="Proteomes" id="UP000061660">
    <property type="component" value="Chromosome"/>
</dbReference>
<keyword evidence="4" id="KW-0067">ATP-binding</keyword>
<evidence type="ECO:0000256" key="3">
    <source>
        <dbReference type="ARBA" id="ARBA00022777"/>
    </source>
</evidence>
<keyword evidence="3 5" id="KW-0418">Kinase</keyword>
<dbReference type="InterPro" id="IPR036759">
    <property type="entry name" value="TPK_catalytic_sf"/>
</dbReference>
<dbReference type="EMBL" id="CP013652">
    <property type="protein sequence ID" value="ALS22777.1"/>
    <property type="molecule type" value="Genomic_DNA"/>
</dbReference>
<dbReference type="KEGG" id="pnp:IJ22_24040"/>
<evidence type="ECO:0000256" key="1">
    <source>
        <dbReference type="ARBA" id="ARBA00022679"/>
    </source>
</evidence>
<keyword evidence="1" id="KW-0808">Transferase</keyword>
<protein>
    <submittedName>
        <fullName evidence="5">Thiamin pyrophosphokinase</fullName>
    </submittedName>
</protein>
<name>A0A0U2U8T8_9BACL</name>
<organism evidence="5 6">
    <name type="scientific">Paenibacillus naphthalenovorans</name>
    <dbReference type="NCBI Taxonomy" id="162209"/>
    <lineage>
        <taxon>Bacteria</taxon>
        <taxon>Bacillati</taxon>
        <taxon>Bacillota</taxon>
        <taxon>Bacilli</taxon>
        <taxon>Bacillales</taxon>
        <taxon>Paenibacillaceae</taxon>
        <taxon>Paenibacillus</taxon>
    </lineage>
</organism>
<dbReference type="InterPro" id="IPR047795">
    <property type="entry name" value="Put_SteA-like"/>
</dbReference>
<dbReference type="GO" id="GO:0005524">
    <property type="term" value="F:ATP binding"/>
    <property type="evidence" value="ECO:0007669"/>
    <property type="project" value="UniProtKB-KW"/>
</dbReference>
<dbReference type="Gene3D" id="3.40.50.10240">
    <property type="entry name" value="Thiamin pyrophosphokinase, catalytic domain"/>
    <property type="match status" value="1"/>
</dbReference>
<dbReference type="RefSeq" id="WP_235594310.1">
    <property type="nucleotide sequence ID" value="NZ_CP013652.1"/>
</dbReference>